<organism evidence="1 2">
    <name type="scientific">Nibricoccus aquaticus</name>
    <dbReference type="NCBI Taxonomy" id="2576891"/>
    <lineage>
        <taxon>Bacteria</taxon>
        <taxon>Pseudomonadati</taxon>
        <taxon>Verrucomicrobiota</taxon>
        <taxon>Opitutia</taxon>
        <taxon>Opitutales</taxon>
        <taxon>Opitutaceae</taxon>
        <taxon>Nibricoccus</taxon>
    </lineage>
</organism>
<dbReference type="AlphaFoldDB" id="A0A290Q634"/>
<accession>A0A290Q634</accession>
<evidence type="ECO:0000313" key="2">
    <source>
        <dbReference type="Proteomes" id="UP000217265"/>
    </source>
</evidence>
<sequence>MSDTCTLLDEFQVRDLEDNSTITIIVEHHTEIGNRSQPGLMVRYMGQVVNFEPCHVERWAYQATKAKQDVYFLADYSWAVHADQFVKNSLVLGDKLKARVEVKVRSKSKPVVKEYELPFTVDL</sequence>
<keyword evidence="2" id="KW-1185">Reference proteome</keyword>
<name>A0A290Q634_9BACT</name>
<dbReference type="EMBL" id="CP023344">
    <property type="protein sequence ID" value="ATC63893.1"/>
    <property type="molecule type" value="Genomic_DNA"/>
</dbReference>
<protein>
    <submittedName>
        <fullName evidence="1">Uncharacterized protein</fullName>
    </submittedName>
</protein>
<gene>
    <name evidence="1" type="ORF">CMV30_07990</name>
</gene>
<evidence type="ECO:0000313" key="1">
    <source>
        <dbReference type="EMBL" id="ATC63893.1"/>
    </source>
</evidence>
<dbReference type="OrthoDB" id="956506at2"/>
<dbReference type="Proteomes" id="UP000217265">
    <property type="component" value="Chromosome"/>
</dbReference>
<dbReference type="KEGG" id="vbh:CMV30_07990"/>
<proteinExistence type="predicted"/>
<dbReference type="RefSeq" id="WP_096055525.1">
    <property type="nucleotide sequence ID" value="NZ_CP023344.1"/>
</dbReference>
<reference evidence="1 2" key="1">
    <citation type="submission" date="2017-09" db="EMBL/GenBank/DDBJ databases">
        <title>Complete genome sequence of Verrucomicrobial strain HZ-65, isolated from freshwater.</title>
        <authorList>
            <person name="Choi A."/>
        </authorList>
    </citation>
    <scope>NUCLEOTIDE SEQUENCE [LARGE SCALE GENOMIC DNA]</scope>
    <source>
        <strain evidence="1 2">HZ-65</strain>
    </source>
</reference>